<dbReference type="EMBL" id="CP042383">
    <property type="protein sequence ID" value="QEA42649.1"/>
    <property type="molecule type" value="Genomic_DNA"/>
</dbReference>
<keyword evidence="1 2" id="KW-0238">DNA-binding</keyword>
<protein>
    <submittedName>
        <fullName evidence="5">TetR/AcrR family transcriptional regulator</fullName>
    </submittedName>
</protein>
<dbReference type="GeneID" id="64345019"/>
<organism evidence="5 6">
    <name type="scientific">Leuconostoc pseudomesenteroides</name>
    <dbReference type="NCBI Taxonomy" id="33968"/>
    <lineage>
        <taxon>Bacteria</taxon>
        <taxon>Bacillati</taxon>
        <taxon>Bacillota</taxon>
        <taxon>Bacilli</taxon>
        <taxon>Lactobacillales</taxon>
        <taxon>Lactobacillaceae</taxon>
        <taxon>Leuconostoc</taxon>
    </lineage>
</organism>
<dbReference type="InterPro" id="IPR001647">
    <property type="entry name" value="HTH_TetR"/>
</dbReference>
<evidence type="ECO:0000313" key="5">
    <source>
        <dbReference type="EMBL" id="QEA42649.1"/>
    </source>
</evidence>
<accession>A0A5B8T0E6</accession>
<name>A0A5B8T0E6_LEUPS</name>
<evidence type="ECO:0000259" key="3">
    <source>
        <dbReference type="PROSITE" id="PS50977"/>
    </source>
</evidence>
<dbReference type="KEGG" id="lpse:FGL85_09135"/>
<dbReference type="InterPro" id="IPR009057">
    <property type="entry name" value="Homeodomain-like_sf"/>
</dbReference>
<evidence type="ECO:0000313" key="7">
    <source>
        <dbReference type="Proteomes" id="UP001529201"/>
    </source>
</evidence>
<dbReference type="Gene3D" id="1.10.357.10">
    <property type="entry name" value="Tetracycline Repressor, domain 2"/>
    <property type="match status" value="1"/>
</dbReference>
<dbReference type="Proteomes" id="UP001529201">
    <property type="component" value="Unassembled WGS sequence"/>
</dbReference>
<dbReference type="AlphaFoldDB" id="A0A5B8T0E6"/>
<proteinExistence type="predicted"/>
<evidence type="ECO:0000256" key="2">
    <source>
        <dbReference type="PROSITE-ProRule" id="PRU00335"/>
    </source>
</evidence>
<dbReference type="PANTHER" id="PTHR43479">
    <property type="entry name" value="ACREF/ENVCD OPERON REPRESSOR-RELATED"/>
    <property type="match status" value="1"/>
</dbReference>
<feature type="domain" description="HTH tetR-type" evidence="3">
    <location>
        <begin position="21"/>
        <end position="81"/>
    </location>
</feature>
<feature type="DNA-binding region" description="H-T-H motif" evidence="2">
    <location>
        <begin position="44"/>
        <end position="63"/>
    </location>
</feature>
<reference evidence="5 6" key="1">
    <citation type="submission" date="2019-06" db="EMBL/GenBank/DDBJ databases">
        <title>Genome analyses of bacteria isolated from kimchi.</title>
        <authorList>
            <person name="Lee S."/>
            <person name="Ahn S."/>
            <person name="Roh S."/>
        </authorList>
    </citation>
    <scope>NUCLEOTIDE SEQUENCE [LARGE SCALE GENOMIC DNA]</scope>
    <source>
        <strain evidence="5 6">CBA3630</strain>
    </source>
</reference>
<dbReference type="PROSITE" id="PS50977">
    <property type="entry name" value="HTH_TETR_2"/>
    <property type="match status" value="1"/>
</dbReference>
<dbReference type="InterPro" id="IPR023772">
    <property type="entry name" value="DNA-bd_HTH_TetR-type_CS"/>
</dbReference>
<dbReference type="InterPro" id="IPR050624">
    <property type="entry name" value="HTH-type_Tx_Regulator"/>
</dbReference>
<dbReference type="RefSeq" id="WP_010276295.1">
    <property type="nucleotide sequence ID" value="NZ_CP042383.1"/>
</dbReference>
<dbReference type="PRINTS" id="PR00455">
    <property type="entry name" value="HTHTETR"/>
</dbReference>
<dbReference type="Proteomes" id="UP000321296">
    <property type="component" value="Chromosome"/>
</dbReference>
<keyword evidence="7" id="KW-1185">Reference proteome</keyword>
<dbReference type="EMBL" id="JARGDN010000004">
    <property type="protein sequence ID" value="MDG9733434.1"/>
    <property type="molecule type" value="Genomic_DNA"/>
</dbReference>
<dbReference type="SUPFAM" id="SSF46689">
    <property type="entry name" value="Homeodomain-like"/>
    <property type="match status" value="1"/>
</dbReference>
<dbReference type="PROSITE" id="PS01081">
    <property type="entry name" value="HTH_TETR_1"/>
    <property type="match status" value="1"/>
</dbReference>
<dbReference type="PANTHER" id="PTHR43479:SF11">
    <property type="entry name" value="ACREF_ENVCD OPERON REPRESSOR-RELATED"/>
    <property type="match status" value="1"/>
</dbReference>
<dbReference type="Pfam" id="PF00440">
    <property type="entry name" value="TetR_N"/>
    <property type="match status" value="1"/>
</dbReference>
<dbReference type="GO" id="GO:0003677">
    <property type="term" value="F:DNA binding"/>
    <property type="evidence" value="ECO:0007669"/>
    <property type="project" value="UniProtKB-UniRule"/>
</dbReference>
<reference evidence="4 7" key="2">
    <citation type="submission" date="2023-02" db="EMBL/GenBank/DDBJ databases">
        <title>Antimicrobial susceptibility testing and tentative epidemiological cut-off values for Lactobacillaceae family species intended for ingestion.</title>
        <authorList>
            <person name="Noehr-Meldgaard K."/>
            <person name="Struve C."/>
            <person name="Ingmer H."/>
            <person name="Koza A."/>
            <person name="Al-Nakeeb K."/>
            <person name="Agersoe Y."/>
        </authorList>
    </citation>
    <scope>NUCLEOTIDE SEQUENCE [LARGE SCALE GENOMIC DNA]</scope>
    <source>
        <strain evidence="4 7">DSM 20193</strain>
    </source>
</reference>
<evidence type="ECO:0000313" key="6">
    <source>
        <dbReference type="Proteomes" id="UP000321296"/>
    </source>
</evidence>
<gene>
    <name evidence="5" type="ORF">FGL85_09135</name>
    <name evidence="4" type="ORF">P1N92_04775</name>
</gene>
<evidence type="ECO:0000313" key="4">
    <source>
        <dbReference type="EMBL" id="MDG9733434.1"/>
    </source>
</evidence>
<sequence>MTETNLIALFKQLSAKDDALSSKQQAVLNASLLLFSEKGFEQTSTKDIASAAGVSEGTVYKHFKTKNQLLVKGIAPVLDNVFQSAVHEFLSQITSRDKIPKLHDVLMLVISNRVHFIQNNLPAIKVALVQVLVDKTFAEQMVQHFRTAIVEEVKPLLSILRERGEICNISDFQAIKLISSTIISIVVGYQINSHVSLEDAIAEGIVVVEKALK</sequence>
<evidence type="ECO:0000256" key="1">
    <source>
        <dbReference type="ARBA" id="ARBA00023125"/>
    </source>
</evidence>